<dbReference type="EMBL" id="PECH01000006">
    <property type="protein sequence ID" value="TDZ82976.1"/>
    <property type="molecule type" value="Genomic_DNA"/>
</dbReference>
<evidence type="ECO:0000313" key="2">
    <source>
        <dbReference type="EMBL" id="TDZ82976.1"/>
    </source>
</evidence>
<name>A0A4R8S1B1_9MYCO</name>
<proteinExistence type="predicted"/>
<gene>
    <name evidence="2" type="ORF">DE4585_01769</name>
</gene>
<evidence type="ECO:0000256" key="1">
    <source>
        <dbReference type="SAM" id="MobiDB-lite"/>
    </source>
</evidence>
<protein>
    <submittedName>
        <fullName evidence="2">Uncharacterized protein</fullName>
    </submittedName>
</protein>
<sequence precursor="true">MPPGLQTSATTSAEHSETCCERRALMIHARRCRTAAGLTTTALVVPWSLIGLASARAAPPPPPPVPVPAQLIVPGSQSAPQGALQYGAPGYANGPAPATRDARGVGVATNSDLGGVEAQMPNAQPGTGPRSAMLTGPSGGVVGGDLTNLDPGAISPLEAAPTPTQTAVPTVGVGGSQPTGLTDGPSGPMR</sequence>
<feature type="compositionally biased region" description="Low complexity" evidence="1">
    <location>
        <begin position="159"/>
        <end position="171"/>
    </location>
</feature>
<evidence type="ECO:0000313" key="3">
    <source>
        <dbReference type="Proteomes" id="UP000295117"/>
    </source>
</evidence>
<reference evidence="2 3" key="1">
    <citation type="journal article" date="2019" name="Sci. Rep.">
        <title>Extended insight into the Mycobacterium chelonae-abscessus complex through whole genome sequencing of Mycobacterium salmoniphilum outbreak and Mycobacterium salmoniphilum-like strains.</title>
        <authorList>
            <person name="Behra P.R.K."/>
            <person name="Das S."/>
            <person name="Pettersson B.M.F."/>
            <person name="Shirreff L."/>
            <person name="DuCote T."/>
            <person name="Jacobsson K.G."/>
            <person name="Ennis D.G."/>
            <person name="Kirsebom L.A."/>
        </authorList>
    </citation>
    <scope>NUCLEOTIDE SEQUENCE [LARGE SCALE GENOMIC DNA]</scope>
    <source>
        <strain evidence="2 3">DE 4585</strain>
    </source>
</reference>
<dbReference type="Proteomes" id="UP000295117">
    <property type="component" value="Unassembled WGS sequence"/>
</dbReference>
<feature type="region of interest" description="Disordered" evidence="1">
    <location>
        <begin position="147"/>
        <end position="190"/>
    </location>
</feature>
<accession>A0A4R8S1B1</accession>
<organism evidence="2 3">
    <name type="scientific">Mycobacteroides salmoniphilum</name>
    <dbReference type="NCBI Taxonomy" id="404941"/>
    <lineage>
        <taxon>Bacteria</taxon>
        <taxon>Bacillati</taxon>
        <taxon>Actinomycetota</taxon>
        <taxon>Actinomycetes</taxon>
        <taxon>Mycobacteriales</taxon>
        <taxon>Mycobacteriaceae</taxon>
        <taxon>Mycobacteroides</taxon>
    </lineage>
</organism>
<dbReference type="AlphaFoldDB" id="A0A4R8S1B1"/>
<comment type="caution">
    <text evidence="2">The sequence shown here is derived from an EMBL/GenBank/DDBJ whole genome shotgun (WGS) entry which is preliminary data.</text>
</comment>